<evidence type="ECO:0000256" key="5">
    <source>
        <dbReference type="ARBA" id="ARBA00022989"/>
    </source>
</evidence>
<accession>A0A1H7GK81</accession>
<evidence type="ECO:0000313" key="10">
    <source>
        <dbReference type="EMBL" id="SEK38474.1"/>
    </source>
</evidence>
<reference evidence="10 11" key="1">
    <citation type="submission" date="2016-10" db="EMBL/GenBank/DDBJ databases">
        <authorList>
            <person name="de Groot N.N."/>
        </authorList>
    </citation>
    <scope>NUCLEOTIDE SEQUENCE [LARGE SCALE GENOMIC DNA]</scope>
    <source>
        <strain evidence="10 11">KH2T6</strain>
    </source>
</reference>
<dbReference type="PANTHER" id="PTHR11629">
    <property type="entry name" value="VACUOLAR PROTON ATPASES"/>
    <property type="match status" value="1"/>
</dbReference>
<evidence type="ECO:0000256" key="9">
    <source>
        <dbReference type="SAM" id="Phobius"/>
    </source>
</evidence>
<comment type="similarity">
    <text evidence="2">Belongs to the V-ATPase 116 kDa subunit family.</text>
</comment>
<evidence type="ECO:0000256" key="6">
    <source>
        <dbReference type="ARBA" id="ARBA00023065"/>
    </source>
</evidence>
<dbReference type="GO" id="GO:0051117">
    <property type="term" value="F:ATPase binding"/>
    <property type="evidence" value="ECO:0007669"/>
    <property type="project" value="TreeGrafter"/>
</dbReference>
<evidence type="ECO:0000256" key="7">
    <source>
        <dbReference type="ARBA" id="ARBA00023136"/>
    </source>
</evidence>
<dbReference type="RefSeq" id="WP_074829343.1">
    <property type="nucleotide sequence ID" value="NZ_FOAT01000002.1"/>
</dbReference>
<dbReference type="GO" id="GO:0046961">
    <property type="term" value="F:proton-transporting ATPase activity, rotational mechanism"/>
    <property type="evidence" value="ECO:0007669"/>
    <property type="project" value="InterPro"/>
</dbReference>
<protein>
    <submittedName>
        <fullName evidence="10">V/A-type H+-transporting ATPase subunit I</fullName>
    </submittedName>
</protein>
<evidence type="ECO:0000256" key="2">
    <source>
        <dbReference type="ARBA" id="ARBA00009904"/>
    </source>
</evidence>
<dbReference type="PANTHER" id="PTHR11629:SF63">
    <property type="entry name" value="V-TYPE PROTON ATPASE SUBUNIT A"/>
    <property type="match status" value="1"/>
</dbReference>
<dbReference type="EMBL" id="FOAT01000002">
    <property type="protein sequence ID" value="SEK38474.1"/>
    <property type="molecule type" value="Genomic_DNA"/>
</dbReference>
<dbReference type="OrthoDB" id="9803814at2"/>
<feature type="transmembrane region" description="Helical" evidence="9">
    <location>
        <begin position="434"/>
        <end position="457"/>
    </location>
</feature>
<feature type="transmembrane region" description="Helical" evidence="9">
    <location>
        <begin position="387"/>
        <end position="408"/>
    </location>
</feature>
<evidence type="ECO:0000256" key="3">
    <source>
        <dbReference type="ARBA" id="ARBA00022448"/>
    </source>
</evidence>
<dbReference type="AlphaFoldDB" id="A0A1H7GK81"/>
<evidence type="ECO:0000256" key="8">
    <source>
        <dbReference type="SAM" id="Coils"/>
    </source>
</evidence>
<feature type="coiled-coil region" evidence="8">
    <location>
        <begin position="85"/>
        <end position="119"/>
    </location>
</feature>
<dbReference type="Proteomes" id="UP000186015">
    <property type="component" value="Unassembled WGS sequence"/>
</dbReference>
<dbReference type="GO" id="GO:0033179">
    <property type="term" value="C:proton-transporting V-type ATPase, V0 domain"/>
    <property type="evidence" value="ECO:0007669"/>
    <property type="project" value="InterPro"/>
</dbReference>
<keyword evidence="5 9" id="KW-1133">Transmembrane helix</keyword>
<feature type="transmembrane region" description="Helical" evidence="9">
    <location>
        <begin position="565"/>
        <end position="586"/>
    </location>
</feature>
<dbReference type="InterPro" id="IPR002490">
    <property type="entry name" value="V-ATPase_116kDa_su"/>
</dbReference>
<feature type="transmembrane region" description="Helical" evidence="9">
    <location>
        <begin position="500"/>
        <end position="520"/>
    </location>
</feature>
<keyword evidence="3" id="KW-0813">Transport</keyword>
<name>A0A1H7GK81_RUMAL</name>
<dbReference type="GO" id="GO:0007035">
    <property type="term" value="P:vacuolar acidification"/>
    <property type="evidence" value="ECO:0007669"/>
    <property type="project" value="TreeGrafter"/>
</dbReference>
<dbReference type="GO" id="GO:0016471">
    <property type="term" value="C:vacuolar proton-transporting V-type ATPase complex"/>
    <property type="evidence" value="ECO:0007669"/>
    <property type="project" value="TreeGrafter"/>
</dbReference>
<keyword evidence="7 9" id="KW-0472">Membrane</keyword>
<feature type="transmembrane region" description="Helical" evidence="9">
    <location>
        <begin position="469"/>
        <end position="488"/>
    </location>
</feature>
<evidence type="ECO:0000256" key="4">
    <source>
        <dbReference type="ARBA" id="ARBA00022692"/>
    </source>
</evidence>
<keyword evidence="8" id="KW-0175">Coiled coil</keyword>
<proteinExistence type="inferred from homology"/>
<feature type="transmembrane region" description="Helical" evidence="9">
    <location>
        <begin position="346"/>
        <end position="375"/>
    </location>
</feature>
<keyword evidence="6" id="KW-0406">Ion transport</keyword>
<comment type="subcellular location">
    <subcellularLocation>
        <location evidence="1">Membrane</location>
        <topology evidence="1">Multi-pass membrane protein</topology>
    </subcellularLocation>
</comment>
<dbReference type="Pfam" id="PF01496">
    <property type="entry name" value="V_ATPase_I"/>
    <property type="match status" value="2"/>
</dbReference>
<feature type="transmembrane region" description="Helical" evidence="9">
    <location>
        <begin position="598"/>
        <end position="618"/>
    </location>
</feature>
<keyword evidence="4 9" id="KW-0812">Transmembrane</keyword>
<gene>
    <name evidence="10" type="ORF">SAMN05216469_102145</name>
</gene>
<organism evidence="10 11">
    <name type="scientific">Ruminococcus albus</name>
    <dbReference type="NCBI Taxonomy" id="1264"/>
    <lineage>
        <taxon>Bacteria</taxon>
        <taxon>Bacillati</taxon>
        <taxon>Bacillota</taxon>
        <taxon>Clostridia</taxon>
        <taxon>Eubacteriales</taxon>
        <taxon>Oscillospiraceae</taxon>
        <taxon>Ruminococcus</taxon>
    </lineage>
</organism>
<sequence>MAIEKMALVNIIGRFEDLDDTLIRCCDSGCFHIEPAFKNEANSTVKLLNEKNPFGVPLKEFASLATEMDIELTETKGTRFNGWTAEQFNELSENIDSEIEEKNSEKQKLATEVSELEGAVLQIDHLRGMNSDFSKIFACKHTACRIGRMPADNLAKLQYYDQTFFFVPFETTKDFCWGMYFCAEGDKELVDSIFRSMFFERIHIPDYVSGNTDEAITKLNDQIKVKKAAMETLDKEIAVLAEKHDKTILEAYTELKKRYDIFELRRKVGAVKEKFYVKGFVPKKQADKFSESFDDMEEVEVVLLPPDADAYCTPPTVLKNGWFTRPYSMLVEMYGLPKYNGFNPTAFVAITYTLLFGIMFGDLGQGFLLFILGLIIGGKVNKQAGGIVTRCGISSMIFGTLYGSVFGFEELLDPVYENLGIDFLPLKAFEQSSFILLTAVGIGIFLIVVSMMLNIYIGFREKNYEKAVFGCNGIAGLIFYGSLVTYVVSKFILKIELASGAVFALLLVIPGICIFCRVPFAIAAKYKKWKLSEDEEDMTVGGFIVENFFEMFEFLLSYVSNTMSFLRVGGFVLSHAGMMLVVMTLLNMSAAAAKPFTLVIGNLFVMAMEGMIVAIQIIRLEFYEIFSRFYESDGKEFEPLSVSFDTEVNI</sequence>
<evidence type="ECO:0000313" key="11">
    <source>
        <dbReference type="Proteomes" id="UP000186015"/>
    </source>
</evidence>
<evidence type="ECO:0000256" key="1">
    <source>
        <dbReference type="ARBA" id="ARBA00004141"/>
    </source>
</evidence>